<feature type="repeat" description="ANK" evidence="3">
    <location>
        <begin position="147"/>
        <end position="180"/>
    </location>
</feature>
<dbReference type="RefSeq" id="XP_052903669.1">
    <property type="nucleotide sequence ID" value="XM_053050040.1"/>
</dbReference>
<keyword evidence="5" id="KW-1185">Reference proteome</keyword>
<dbReference type="Gene3D" id="1.25.40.20">
    <property type="entry name" value="Ankyrin repeat-containing domain"/>
    <property type="match status" value="1"/>
</dbReference>
<dbReference type="SMART" id="SM00248">
    <property type="entry name" value="ANK"/>
    <property type="match status" value="3"/>
</dbReference>
<dbReference type="InterPro" id="IPR002110">
    <property type="entry name" value="Ankyrin_rpt"/>
</dbReference>
<keyword evidence="1" id="KW-0677">Repeat</keyword>
<keyword evidence="2 3" id="KW-0040">ANK repeat</keyword>
<gene>
    <name evidence="4" type="ORF">NESG_02436</name>
</gene>
<evidence type="ECO:0000256" key="2">
    <source>
        <dbReference type="ARBA" id="ARBA00023043"/>
    </source>
</evidence>
<dbReference type="InterPro" id="IPR036770">
    <property type="entry name" value="Ankyrin_rpt-contain_sf"/>
</dbReference>
<dbReference type="EMBL" id="AKIJ01000007">
    <property type="protein sequence ID" value="KFG25114.1"/>
    <property type="molecule type" value="Genomic_DNA"/>
</dbReference>
<comment type="caution">
    <text evidence="4">The sequence shown here is derived from an EMBL/GenBank/DDBJ whole genome shotgun (WGS) entry which is preliminary data.</text>
</comment>
<dbReference type="GeneID" id="77677409"/>
<organism evidence="4 5">
    <name type="scientific">Nematocida ausubeli (strain ATCC PRA-371 / ERTm2)</name>
    <name type="common">Nematode killer fungus</name>
    <dbReference type="NCBI Taxonomy" id="1913371"/>
    <lineage>
        <taxon>Eukaryota</taxon>
        <taxon>Fungi</taxon>
        <taxon>Fungi incertae sedis</taxon>
        <taxon>Microsporidia</taxon>
        <taxon>Nematocida</taxon>
    </lineage>
</organism>
<dbReference type="PANTHER" id="PTHR24173:SF74">
    <property type="entry name" value="ANKYRIN REPEAT DOMAIN-CONTAINING PROTEIN 16"/>
    <property type="match status" value="1"/>
</dbReference>
<protein>
    <submittedName>
        <fullName evidence="4">Uncharacterized protein</fullName>
    </submittedName>
</protein>
<reference evidence="4 5" key="1">
    <citation type="journal article" date="2014" name="Genome Announc.">
        <title>Genome Sequence of the Microsporidian Species Nematocida sp1 Strain ERTm6 (ATCC PRA-372).</title>
        <authorList>
            <person name="Bakowski M.A."/>
            <person name="Priest M."/>
            <person name="Young S."/>
            <person name="Cuomo C.A."/>
            <person name="Troemel E.R."/>
        </authorList>
    </citation>
    <scope>NUCLEOTIDE SEQUENCE [LARGE SCALE GENOMIC DNA]</scope>
    <source>
        <strain evidence="4 5">ERTm6</strain>
    </source>
</reference>
<evidence type="ECO:0000256" key="1">
    <source>
        <dbReference type="ARBA" id="ARBA00022737"/>
    </source>
</evidence>
<dbReference type="PROSITE" id="PS50297">
    <property type="entry name" value="ANK_REP_REGION"/>
    <property type="match status" value="1"/>
</dbReference>
<dbReference type="OrthoDB" id="194358at2759"/>
<evidence type="ECO:0000256" key="3">
    <source>
        <dbReference type="PROSITE-ProRule" id="PRU00023"/>
    </source>
</evidence>
<name>A0A086IYZ6_NEMA1</name>
<dbReference type="PANTHER" id="PTHR24173">
    <property type="entry name" value="ANKYRIN REPEAT CONTAINING"/>
    <property type="match status" value="1"/>
</dbReference>
<dbReference type="AlphaFoldDB" id="A0A086IYZ6"/>
<accession>A0A086IYZ6</accession>
<dbReference type="Proteomes" id="UP000054524">
    <property type="component" value="Unassembled WGS sequence"/>
</dbReference>
<dbReference type="HOGENOM" id="CLU_1283566_0_0_1"/>
<proteinExistence type="predicted"/>
<sequence length="215" mass="24318">MTNNLSLLKRERSEEEGNEIKREEKDFLKLFEFVCNGDLKSLRNAMCIYEISQGKVFDLKIVNKFGVHLIHSAAYYGQREVVEFLLSAVSEVEEKDMTLFEAVTSDNISFESNDVDNFSTASSIILPVVFGHAKPSTSFINIRSLDHSATPLHYAALGGNRNNIILYLLACGADPRLRDSRGHTPQDLARVHGHKKTEKTIIKYIRTINQKIESL</sequence>
<evidence type="ECO:0000313" key="5">
    <source>
        <dbReference type="Proteomes" id="UP000054524"/>
    </source>
</evidence>
<evidence type="ECO:0000313" key="4">
    <source>
        <dbReference type="EMBL" id="KFG25114.1"/>
    </source>
</evidence>
<dbReference type="Pfam" id="PF13857">
    <property type="entry name" value="Ank_5"/>
    <property type="match status" value="1"/>
</dbReference>
<dbReference type="PROSITE" id="PS50088">
    <property type="entry name" value="ANK_REPEAT"/>
    <property type="match status" value="2"/>
</dbReference>
<feature type="repeat" description="ANK" evidence="3">
    <location>
        <begin position="65"/>
        <end position="97"/>
    </location>
</feature>
<dbReference type="SUPFAM" id="SSF48403">
    <property type="entry name" value="Ankyrin repeat"/>
    <property type="match status" value="1"/>
</dbReference>